<gene>
    <name evidence="5" type="ORF">BSK56_24000</name>
</gene>
<evidence type="ECO:0000256" key="2">
    <source>
        <dbReference type="ARBA" id="ARBA00022723"/>
    </source>
</evidence>
<evidence type="ECO:0000313" key="5">
    <source>
        <dbReference type="EMBL" id="OMD43307.1"/>
    </source>
</evidence>
<protein>
    <submittedName>
        <fullName evidence="5">L-2-haloalkanoic acid dehalogenase</fullName>
    </submittedName>
</protein>
<evidence type="ECO:0000313" key="6">
    <source>
        <dbReference type="Proteomes" id="UP000187412"/>
    </source>
</evidence>
<dbReference type="PRINTS" id="PR00413">
    <property type="entry name" value="HADHALOGNASE"/>
</dbReference>
<dbReference type="Proteomes" id="UP000187412">
    <property type="component" value="Unassembled WGS sequence"/>
</dbReference>
<dbReference type="PANTHER" id="PTHR46470">
    <property type="entry name" value="N-ACYLNEURAMINATE-9-PHOSPHATASE"/>
    <property type="match status" value="1"/>
</dbReference>
<dbReference type="EMBL" id="MPTB01000035">
    <property type="protein sequence ID" value="OMD43307.1"/>
    <property type="molecule type" value="Genomic_DNA"/>
</dbReference>
<accession>A0ABX3H5D2</accession>
<evidence type="ECO:0000256" key="4">
    <source>
        <dbReference type="ARBA" id="ARBA00022842"/>
    </source>
</evidence>
<keyword evidence="6" id="KW-1185">Reference proteome</keyword>
<proteinExistence type="predicted"/>
<evidence type="ECO:0000256" key="3">
    <source>
        <dbReference type="ARBA" id="ARBA00022801"/>
    </source>
</evidence>
<dbReference type="PANTHER" id="PTHR46470:SF2">
    <property type="entry name" value="GLYCERALDEHYDE 3-PHOSPHATE PHOSPHATASE"/>
    <property type="match status" value="1"/>
</dbReference>
<dbReference type="SFLD" id="SFLDS00003">
    <property type="entry name" value="Haloacid_Dehalogenase"/>
    <property type="match status" value="1"/>
</dbReference>
<organism evidence="5 6">
    <name type="scientific">Paenibacillus borealis</name>
    <dbReference type="NCBI Taxonomy" id="160799"/>
    <lineage>
        <taxon>Bacteria</taxon>
        <taxon>Bacillati</taxon>
        <taxon>Bacillota</taxon>
        <taxon>Bacilli</taxon>
        <taxon>Bacillales</taxon>
        <taxon>Paenibacillaceae</taxon>
        <taxon>Paenibacillus</taxon>
    </lineage>
</organism>
<dbReference type="SFLD" id="SFLDG01129">
    <property type="entry name" value="C1.5:_HAD__Beta-PGM__Phosphata"/>
    <property type="match status" value="1"/>
</dbReference>
<comment type="cofactor">
    <cofactor evidence="1">
        <name>Mg(2+)</name>
        <dbReference type="ChEBI" id="CHEBI:18420"/>
    </cofactor>
</comment>
<dbReference type="InterPro" id="IPR041492">
    <property type="entry name" value="HAD_2"/>
</dbReference>
<dbReference type="SUPFAM" id="SSF56784">
    <property type="entry name" value="HAD-like"/>
    <property type="match status" value="1"/>
</dbReference>
<dbReference type="InterPro" id="IPR006439">
    <property type="entry name" value="HAD-SF_hydro_IA"/>
</dbReference>
<dbReference type="NCBIfam" id="TIGR01549">
    <property type="entry name" value="HAD-SF-IA-v1"/>
    <property type="match status" value="1"/>
</dbReference>
<keyword evidence="4" id="KW-0460">Magnesium</keyword>
<keyword evidence="2" id="KW-0479">Metal-binding</keyword>
<keyword evidence="3" id="KW-0378">Hydrolase</keyword>
<dbReference type="RefSeq" id="WP_076113065.1">
    <property type="nucleotide sequence ID" value="NZ_MPTB01000035.1"/>
</dbReference>
<dbReference type="NCBIfam" id="TIGR01509">
    <property type="entry name" value="HAD-SF-IA-v3"/>
    <property type="match status" value="1"/>
</dbReference>
<dbReference type="InterPro" id="IPR036412">
    <property type="entry name" value="HAD-like_sf"/>
</dbReference>
<evidence type="ECO:0000256" key="1">
    <source>
        <dbReference type="ARBA" id="ARBA00001946"/>
    </source>
</evidence>
<dbReference type="Gene3D" id="3.40.50.1000">
    <property type="entry name" value="HAD superfamily/HAD-like"/>
    <property type="match status" value="1"/>
</dbReference>
<reference evidence="5 6" key="1">
    <citation type="submission" date="2016-10" db="EMBL/GenBank/DDBJ databases">
        <title>Paenibacillus species isolates.</title>
        <authorList>
            <person name="Beno S.M."/>
        </authorList>
    </citation>
    <scope>NUCLEOTIDE SEQUENCE [LARGE SCALE GENOMIC DNA]</scope>
    <source>
        <strain evidence="5 6">FSL H7-0744</strain>
    </source>
</reference>
<dbReference type="InterPro" id="IPR023214">
    <property type="entry name" value="HAD_sf"/>
</dbReference>
<name>A0ABX3H5D2_PAEBO</name>
<dbReference type="InterPro" id="IPR051400">
    <property type="entry name" value="HAD-like_hydrolase"/>
</dbReference>
<comment type="caution">
    <text evidence="5">The sequence shown here is derived from an EMBL/GenBank/DDBJ whole genome shotgun (WGS) entry which is preliminary data.</text>
</comment>
<dbReference type="Pfam" id="PF13419">
    <property type="entry name" value="HAD_2"/>
    <property type="match status" value="1"/>
</dbReference>
<sequence length="220" mass="25371">MEIKAVLFDLDGTLLDRESSLVSFVRDQYERYPQFHSVPKEKFLQRYVELDQHGYVWKDKVYQQLLEEFSIRELSWAELLNDYLHGFQGHCIGFPNMMSMLTTFKANGIKLALVSNGYGQFQYDNFQALGISPLFDEVLISEWEGLRKPDPAIFLRALTKLGVTAEETLFVGDHPDNDIRASRAAGLRAAWKQSTQFSTDVEADVIFEDLKELVQYVIID</sequence>
<dbReference type="Gene3D" id="1.10.150.520">
    <property type="match status" value="1"/>
</dbReference>